<feature type="domain" description="Tyr recombinase" evidence="4">
    <location>
        <begin position="1"/>
        <end position="142"/>
    </location>
</feature>
<sequence>GCRAETLLNTLVKDINFGEKSILFRHMKMRKQITVPLSPTLENVLREYIELLDLKLDELLFPKLDKKKMSYNTLHRNINNYCKNRHVRMHGINSFRNTFATLFIKNGNNNIYLLQKLLGHADIRQTEIYINLLPLQMKEDINKYNPLDVLSNERMKLNRGGRR</sequence>
<organism evidence="5 6">
    <name type="scientific">Candidatus Clostridium eludens</name>
    <dbReference type="NCBI Taxonomy" id="3381663"/>
    <lineage>
        <taxon>Bacteria</taxon>
        <taxon>Bacillati</taxon>
        <taxon>Bacillota</taxon>
        <taxon>Clostridia</taxon>
        <taxon>Eubacteriales</taxon>
        <taxon>Clostridiaceae</taxon>
        <taxon>Clostridium</taxon>
    </lineage>
</organism>
<protein>
    <submittedName>
        <fullName evidence="5">Tyrosine-type recombinase/integrase</fullName>
    </submittedName>
</protein>
<evidence type="ECO:0000313" key="5">
    <source>
        <dbReference type="EMBL" id="MFL0198904.1"/>
    </source>
</evidence>
<dbReference type="InterPro" id="IPR013762">
    <property type="entry name" value="Integrase-like_cat_sf"/>
</dbReference>
<evidence type="ECO:0000313" key="6">
    <source>
        <dbReference type="Proteomes" id="UP001623660"/>
    </source>
</evidence>
<evidence type="ECO:0000256" key="3">
    <source>
        <dbReference type="ARBA" id="ARBA00023172"/>
    </source>
</evidence>
<dbReference type="EMBL" id="JBJHZX010000152">
    <property type="protein sequence ID" value="MFL0198904.1"/>
    <property type="molecule type" value="Genomic_DNA"/>
</dbReference>
<keyword evidence="3" id="KW-0233">DNA recombination</keyword>
<keyword evidence="2" id="KW-0238">DNA-binding</keyword>
<dbReference type="SUPFAM" id="SSF56349">
    <property type="entry name" value="DNA breaking-rejoining enzymes"/>
    <property type="match status" value="1"/>
</dbReference>
<feature type="non-terminal residue" evidence="5">
    <location>
        <position position="1"/>
    </location>
</feature>
<dbReference type="InterPro" id="IPR050090">
    <property type="entry name" value="Tyrosine_recombinase_XerCD"/>
</dbReference>
<name>A0ABW8SS62_9CLOT</name>
<dbReference type="CDD" id="cd00397">
    <property type="entry name" value="DNA_BRE_C"/>
    <property type="match status" value="1"/>
</dbReference>
<dbReference type="InterPro" id="IPR002104">
    <property type="entry name" value="Integrase_catalytic"/>
</dbReference>
<dbReference type="PROSITE" id="PS51898">
    <property type="entry name" value="TYR_RECOMBINASE"/>
    <property type="match status" value="1"/>
</dbReference>
<dbReference type="Gene3D" id="1.10.443.10">
    <property type="entry name" value="Intergrase catalytic core"/>
    <property type="match status" value="1"/>
</dbReference>
<comment type="caution">
    <text evidence="5">The sequence shown here is derived from an EMBL/GenBank/DDBJ whole genome shotgun (WGS) entry which is preliminary data.</text>
</comment>
<dbReference type="Pfam" id="PF00589">
    <property type="entry name" value="Phage_integrase"/>
    <property type="match status" value="1"/>
</dbReference>
<evidence type="ECO:0000256" key="1">
    <source>
        <dbReference type="ARBA" id="ARBA00008857"/>
    </source>
</evidence>
<evidence type="ECO:0000259" key="4">
    <source>
        <dbReference type="PROSITE" id="PS51898"/>
    </source>
</evidence>
<keyword evidence="6" id="KW-1185">Reference proteome</keyword>
<accession>A0ABW8SS62</accession>
<evidence type="ECO:0000256" key="2">
    <source>
        <dbReference type="ARBA" id="ARBA00023125"/>
    </source>
</evidence>
<dbReference type="PANTHER" id="PTHR30349:SF41">
    <property type="entry name" value="INTEGRASE_RECOMBINASE PROTEIN MJ0367-RELATED"/>
    <property type="match status" value="1"/>
</dbReference>
<dbReference type="InterPro" id="IPR011010">
    <property type="entry name" value="DNA_brk_join_enz"/>
</dbReference>
<gene>
    <name evidence="5" type="ORF">ACJDU8_25650</name>
</gene>
<dbReference type="PANTHER" id="PTHR30349">
    <property type="entry name" value="PHAGE INTEGRASE-RELATED"/>
    <property type="match status" value="1"/>
</dbReference>
<reference evidence="5 6" key="1">
    <citation type="submission" date="2024-11" db="EMBL/GenBank/DDBJ databases">
        <authorList>
            <person name="Heng Y.C."/>
            <person name="Lim A.C.H."/>
            <person name="Lee J.K.Y."/>
            <person name="Kittelmann S."/>
        </authorList>
    </citation>
    <scope>NUCLEOTIDE SEQUENCE [LARGE SCALE GENOMIC DNA]</scope>
    <source>
        <strain evidence="5 6">WILCCON 0269</strain>
    </source>
</reference>
<comment type="similarity">
    <text evidence="1">Belongs to the 'phage' integrase family.</text>
</comment>
<proteinExistence type="inferred from homology"/>
<dbReference type="Proteomes" id="UP001623660">
    <property type="component" value="Unassembled WGS sequence"/>
</dbReference>
<dbReference type="RefSeq" id="WP_406795015.1">
    <property type="nucleotide sequence ID" value="NZ_JBJHZX010000152.1"/>
</dbReference>